<dbReference type="EMBL" id="NBII01000003">
    <property type="protein sequence ID" value="PAV20295.1"/>
    <property type="molecule type" value="Genomic_DNA"/>
</dbReference>
<dbReference type="Proteomes" id="UP000217199">
    <property type="component" value="Unassembled WGS sequence"/>
</dbReference>
<dbReference type="FunCoup" id="A0A286ULG3">
    <property type="interactions" value="206"/>
</dbReference>
<protein>
    <submittedName>
        <fullName evidence="1">P-loop containing nucleoside triphosphate hydrolase</fullName>
    </submittedName>
</protein>
<dbReference type="PANTHER" id="PTHR10285">
    <property type="entry name" value="URIDINE KINASE"/>
    <property type="match status" value="1"/>
</dbReference>
<reference evidence="1 2" key="1">
    <citation type="journal article" date="2017" name="Mol. Ecol.">
        <title>Comparative and population genomic landscape of Phellinus noxius: A hypervariable fungus causing root rot in trees.</title>
        <authorList>
            <person name="Chung C.L."/>
            <person name="Lee T.J."/>
            <person name="Akiba M."/>
            <person name="Lee H.H."/>
            <person name="Kuo T.H."/>
            <person name="Liu D."/>
            <person name="Ke H.M."/>
            <person name="Yokoi T."/>
            <person name="Roa M.B."/>
            <person name="Lu M.J."/>
            <person name="Chang Y.Y."/>
            <person name="Ann P.J."/>
            <person name="Tsai J.N."/>
            <person name="Chen C.Y."/>
            <person name="Tzean S.S."/>
            <person name="Ota Y."/>
            <person name="Hattori T."/>
            <person name="Sahashi N."/>
            <person name="Liou R.F."/>
            <person name="Kikuchi T."/>
            <person name="Tsai I.J."/>
        </authorList>
    </citation>
    <scope>NUCLEOTIDE SEQUENCE [LARGE SCALE GENOMIC DNA]</scope>
    <source>
        <strain evidence="1 2">FFPRI411160</strain>
    </source>
</reference>
<dbReference type="Gene3D" id="3.40.50.300">
    <property type="entry name" value="P-loop containing nucleotide triphosphate hydrolases"/>
    <property type="match status" value="1"/>
</dbReference>
<keyword evidence="1" id="KW-0378">Hydrolase</keyword>
<dbReference type="OrthoDB" id="10041966at2759"/>
<gene>
    <name evidence="1" type="ORF">PNOK_0292200</name>
</gene>
<dbReference type="GO" id="GO:0016787">
    <property type="term" value="F:hydrolase activity"/>
    <property type="evidence" value="ECO:0007669"/>
    <property type="project" value="UniProtKB-KW"/>
</dbReference>
<evidence type="ECO:0000313" key="1">
    <source>
        <dbReference type="EMBL" id="PAV20295.1"/>
    </source>
</evidence>
<dbReference type="CDD" id="cd02024">
    <property type="entry name" value="NRK1"/>
    <property type="match status" value="1"/>
</dbReference>
<keyword evidence="2" id="KW-1185">Reference proteome</keyword>
<evidence type="ECO:0000313" key="2">
    <source>
        <dbReference type="Proteomes" id="UP000217199"/>
    </source>
</evidence>
<dbReference type="InterPro" id="IPR027417">
    <property type="entry name" value="P-loop_NTPase"/>
</dbReference>
<dbReference type="STRING" id="2282107.A0A286ULG3"/>
<sequence length="273" mass="31014">MSESSRKQRVILVGIGGATCSGKTTLAKHLKACIPNSIIIHQDDFAPPQELVPIHPVYNVQDWDDPAGAIDWKRLRSFLGEVKSTGVIPEEHMSHDHLNEQKDIPLDPTVFKKWKDEFTKLKNQLEKNEENTEIIWGLVDGFLLYWDEEVVDALDSRIFLRTPHEVLKKRRHERHGYHTAVQSDPEGSLWRDPPNYFEQIVYPAYLKAHARVFKDGDTDNGDPTDKVENLLVINTNLSDGSVVGMDEIFDRASNAILEASRRTESTYGTQNGA</sequence>
<organism evidence="1 2">
    <name type="scientific">Pyrrhoderma noxium</name>
    <dbReference type="NCBI Taxonomy" id="2282107"/>
    <lineage>
        <taxon>Eukaryota</taxon>
        <taxon>Fungi</taxon>
        <taxon>Dikarya</taxon>
        <taxon>Basidiomycota</taxon>
        <taxon>Agaricomycotina</taxon>
        <taxon>Agaricomycetes</taxon>
        <taxon>Hymenochaetales</taxon>
        <taxon>Hymenochaetaceae</taxon>
        <taxon>Pyrrhoderma</taxon>
    </lineage>
</organism>
<dbReference type="FunFam" id="3.40.50.300:FF:002582">
    <property type="entry name" value="Nicotinamide riboside kinase, variant"/>
    <property type="match status" value="1"/>
</dbReference>
<accession>A0A286ULG3</accession>
<dbReference type="InParanoid" id="A0A286ULG3"/>
<dbReference type="AlphaFoldDB" id="A0A286ULG3"/>
<proteinExistence type="predicted"/>
<dbReference type="SUPFAM" id="SSF52540">
    <property type="entry name" value="P-loop containing nucleoside triphosphate hydrolases"/>
    <property type="match status" value="1"/>
</dbReference>
<comment type="caution">
    <text evidence="1">The sequence shown here is derived from an EMBL/GenBank/DDBJ whole genome shotgun (WGS) entry which is preliminary data.</text>
</comment>
<name>A0A286ULG3_9AGAM</name>